<feature type="transmembrane region" description="Helical" evidence="1">
    <location>
        <begin position="43"/>
        <end position="61"/>
    </location>
</feature>
<protein>
    <submittedName>
        <fullName evidence="2">Uncharacterized protein</fullName>
    </submittedName>
</protein>
<feature type="transmembrane region" description="Helical" evidence="1">
    <location>
        <begin position="12"/>
        <end position="31"/>
    </location>
</feature>
<organism evidence="2">
    <name type="scientific">viral metagenome</name>
    <dbReference type="NCBI Taxonomy" id="1070528"/>
    <lineage>
        <taxon>unclassified sequences</taxon>
        <taxon>metagenomes</taxon>
        <taxon>organismal metagenomes</taxon>
    </lineage>
</organism>
<reference evidence="2" key="1">
    <citation type="submission" date="2020-03" db="EMBL/GenBank/DDBJ databases">
        <title>The deep terrestrial virosphere.</title>
        <authorList>
            <person name="Holmfeldt K."/>
            <person name="Nilsson E."/>
            <person name="Simone D."/>
            <person name="Lopez-Fernandez M."/>
            <person name="Wu X."/>
            <person name="de Brujin I."/>
            <person name="Lundin D."/>
            <person name="Andersson A."/>
            <person name="Bertilsson S."/>
            <person name="Dopson M."/>
        </authorList>
    </citation>
    <scope>NUCLEOTIDE SEQUENCE</scope>
    <source>
        <strain evidence="2">MM415B04396</strain>
    </source>
</reference>
<evidence type="ECO:0000313" key="2">
    <source>
        <dbReference type="EMBL" id="QJA92977.1"/>
    </source>
</evidence>
<dbReference type="AlphaFoldDB" id="A0A6M3LCP8"/>
<keyword evidence="1" id="KW-0472">Membrane</keyword>
<evidence type="ECO:0000256" key="1">
    <source>
        <dbReference type="SAM" id="Phobius"/>
    </source>
</evidence>
<name>A0A6M3LCP8_9ZZZZ</name>
<sequence length="65" mass="7279">MTLQVFDIFVVRLKSLAIQLATIATIIMAHMDLLHLTTTQKDIVMLVCLIIVGLTRPPVYVGEKK</sequence>
<gene>
    <name evidence="2" type="ORF">MM415B04396_0003</name>
</gene>
<dbReference type="EMBL" id="MT143112">
    <property type="protein sequence ID" value="QJA92977.1"/>
    <property type="molecule type" value="Genomic_DNA"/>
</dbReference>
<keyword evidence="1" id="KW-0812">Transmembrane</keyword>
<proteinExistence type="predicted"/>
<accession>A0A6M3LCP8</accession>
<keyword evidence="1" id="KW-1133">Transmembrane helix</keyword>